<reference evidence="3 5" key="2">
    <citation type="submission" date="2024-07" db="EMBL/GenBank/DDBJ databases">
        <authorList>
            <person name="Akdeniz Z."/>
        </authorList>
    </citation>
    <scope>NUCLEOTIDE SEQUENCE [LARGE SCALE GENOMIC DNA]</scope>
</reference>
<protein>
    <submittedName>
        <fullName evidence="3">Hypothetical_protein</fullName>
    </submittedName>
</protein>
<dbReference type="Proteomes" id="UP001642409">
    <property type="component" value="Unassembled WGS sequence"/>
</dbReference>
<gene>
    <name evidence="2" type="ORF">HINF_LOCUS2497</name>
    <name evidence="3" type="ORF">HINF_LOCUS68838</name>
    <name evidence="4" type="ORF">HINF_LOCUS74724</name>
    <name evidence="1" type="ORF">HINF_LOCUS775</name>
</gene>
<keyword evidence="5" id="KW-1185">Reference proteome</keyword>
<evidence type="ECO:0000313" key="1">
    <source>
        <dbReference type="EMBL" id="CAI9913130.1"/>
    </source>
</evidence>
<evidence type="ECO:0000313" key="2">
    <source>
        <dbReference type="EMBL" id="CAI9914852.1"/>
    </source>
</evidence>
<dbReference type="AlphaFoldDB" id="A0AA86N5C7"/>
<dbReference type="EMBL" id="CAXDID020000493">
    <property type="protein sequence ID" value="CAL6097288.1"/>
    <property type="molecule type" value="Genomic_DNA"/>
</dbReference>
<evidence type="ECO:0000313" key="4">
    <source>
        <dbReference type="EMBL" id="CAL6107929.1"/>
    </source>
</evidence>
<organism evidence="1">
    <name type="scientific">Hexamita inflata</name>
    <dbReference type="NCBI Taxonomy" id="28002"/>
    <lineage>
        <taxon>Eukaryota</taxon>
        <taxon>Metamonada</taxon>
        <taxon>Diplomonadida</taxon>
        <taxon>Hexamitidae</taxon>
        <taxon>Hexamitinae</taxon>
        <taxon>Hexamita</taxon>
    </lineage>
</organism>
<dbReference type="EMBL" id="CATOUU010000059">
    <property type="protein sequence ID" value="CAI9914852.1"/>
    <property type="molecule type" value="Genomic_DNA"/>
</dbReference>
<comment type="caution">
    <text evidence="1">The sequence shown here is derived from an EMBL/GenBank/DDBJ whole genome shotgun (WGS) entry which is preliminary data.</text>
</comment>
<sequence length="181" mass="20874">MCQRISPYQIQTSSNFTSYIYLATLDFSLYTHSRNKFVFYPANYNFVRQIIIFQIIYFSHHSLASSISSQLGCVQSSIEQFYQQHPFAFRYSAPLKSLILLLPIHKSFNLSSPRIFSSTIQLLLKYKYSSTTSLSTPFAVFRAELQCTYARSFAGALCVFQQINGSVMSSKYIKYIIQFSV</sequence>
<proteinExistence type="predicted"/>
<dbReference type="EMBL" id="CATOUU010000019">
    <property type="protein sequence ID" value="CAI9913130.1"/>
    <property type="molecule type" value="Genomic_DNA"/>
</dbReference>
<reference evidence="1" key="1">
    <citation type="submission" date="2023-06" db="EMBL/GenBank/DDBJ databases">
        <authorList>
            <person name="Kurt Z."/>
        </authorList>
    </citation>
    <scope>NUCLEOTIDE SEQUENCE</scope>
</reference>
<evidence type="ECO:0000313" key="5">
    <source>
        <dbReference type="Proteomes" id="UP001642409"/>
    </source>
</evidence>
<name>A0AA86N5C7_9EUKA</name>
<accession>A0AA86N5C7</accession>
<dbReference type="EMBL" id="CAXDID020000642">
    <property type="protein sequence ID" value="CAL6107929.1"/>
    <property type="molecule type" value="Genomic_DNA"/>
</dbReference>
<evidence type="ECO:0000313" key="3">
    <source>
        <dbReference type="EMBL" id="CAL6097288.1"/>
    </source>
</evidence>